<evidence type="ECO:0000313" key="2">
    <source>
        <dbReference type="Proteomes" id="UP000030671"/>
    </source>
</evidence>
<protein>
    <submittedName>
        <fullName evidence="1">Uncharacterized protein</fullName>
    </submittedName>
</protein>
<dbReference type="EMBL" id="KI925456">
    <property type="protein sequence ID" value="ETW83999.1"/>
    <property type="molecule type" value="Genomic_DNA"/>
</dbReference>
<keyword evidence="2" id="KW-1185">Reference proteome</keyword>
<dbReference type="AlphaFoldDB" id="W4KE19"/>
<evidence type="ECO:0000313" key="1">
    <source>
        <dbReference type="EMBL" id="ETW83999.1"/>
    </source>
</evidence>
<accession>W4KE19</accession>
<proteinExistence type="predicted"/>
<dbReference type="InParanoid" id="W4KE19"/>
<gene>
    <name evidence="1" type="ORF">HETIRDRAFT_170470</name>
</gene>
<dbReference type="RefSeq" id="XP_009543721.1">
    <property type="nucleotide sequence ID" value="XM_009545426.1"/>
</dbReference>
<sequence>MSGGQRHPKRSALRKNNSRILAVATSVRGMEFFNRLIIRKRTPCDKVRTE</sequence>
<dbReference type="HOGENOM" id="CLU_3125235_0_0_1"/>
<organism evidence="1 2">
    <name type="scientific">Heterobasidion irregulare (strain TC 32-1)</name>
    <dbReference type="NCBI Taxonomy" id="747525"/>
    <lineage>
        <taxon>Eukaryota</taxon>
        <taxon>Fungi</taxon>
        <taxon>Dikarya</taxon>
        <taxon>Basidiomycota</taxon>
        <taxon>Agaricomycotina</taxon>
        <taxon>Agaricomycetes</taxon>
        <taxon>Russulales</taxon>
        <taxon>Bondarzewiaceae</taxon>
        <taxon>Heterobasidion</taxon>
        <taxon>Heterobasidion annosum species complex</taxon>
    </lineage>
</organism>
<dbReference type="KEGG" id="hir:HETIRDRAFT_170470"/>
<dbReference type="GeneID" id="20668289"/>
<dbReference type="Proteomes" id="UP000030671">
    <property type="component" value="Unassembled WGS sequence"/>
</dbReference>
<reference evidence="1 2" key="1">
    <citation type="journal article" date="2012" name="New Phytol.">
        <title>Insight into trade-off between wood decay and parasitism from the genome of a fungal forest pathogen.</title>
        <authorList>
            <person name="Olson A."/>
            <person name="Aerts A."/>
            <person name="Asiegbu F."/>
            <person name="Belbahri L."/>
            <person name="Bouzid O."/>
            <person name="Broberg A."/>
            <person name="Canback B."/>
            <person name="Coutinho P.M."/>
            <person name="Cullen D."/>
            <person name="Dalman K."/>
            <person name="Deflorio G."/>
            <person name="van Diepen L.T."/>
            <person name="Dunand C."/>
            <person name="Duplessis S."/>
            <person name="Durling M."/>
            <person name="Gonthier P."/>
            <person name="Grimwood J."/>
            <person name="Fossdal C.G."/>
            <person name="Hansson D."/>
            <person name="Henrissat B."/>
            <person name="Hietala A."/>
            <person name="Himmelstrand K."/>
            <person name="Hoffmeister D."/>
            <person name="Hogberg N."/>
            <person name="James T.Y."/>
            <person name="Karlsson M."/>
            <person name="Kohler A."/>
            <person name="Kues U."/>
            <person name="Lee Y.H."/>
            <person name="Lin Y.C."/>
            <person name="Lind M."/>
            <person name="Lindquist E."/>
            <person name="Lombard V."/>
            <person name="Lucas S."/>
            <person name="Lunden K."/>
            <person name="Morin E."/>
            <person name="Murat C."/>
            <person name="Park J."/>
            <person name="Raffaello T."/>
            <person name="Rouze P."/>
            <person name="Salamov A."/>
            <person name="Schmutz J."/>
            <person name="Solheim H."/>
            <person name="Stahlberg J."/>
            <person name="Velez H."/>
            <person name="de Vries R.P."/>
            <person name="Wiebenga A."/>
            <person name="Woodward S."/>
            <person name="Yakovlev I."/>
            <person name="Garbelotto M."/>
            <person name="Martin F."/>
            <person name="Grigoriev I.V."/>
            <person name="Stenlid J."/>
        </authorList>
    </citation>
    <scope>NUCLEOTIDE SEQUENCE [LARGE SCALE GENOMIC DNA]</scope>
    <source>
        <strain evidence="1 2">TC 32-1</strain>
    </source>
</reference>
<name>W4KE19_HETIT</name>